<dbReference type="EMBL" id="AMGV01000007">
    <property type="protein sequence ID" value="KEF55351.1"/>
    <property type="molecule type" value="Genomic_DNA"/>
</dbReference>
<evidence type="ECO:0000256" key="1">
    <source>
        <dbReference type="ARBA" id="ARBA00047473"/>
    </source>
</evidence>
<evidence type="ECO:0000313" key="2">
    <source>
        <dbReference type="EMBL" id="KEF55351.1"/>
    </source>
</evidence>
<dbReference type="VEuPathDB" id="FungiDB:A1O9_08101"/>
<comment type="caution">
    <text evidence="2">The sequence shown here is derived from an EMBL/GenBank/DDBJ whole genome shotgun (WGS) entry which is preliminary data.</text>
</comment>
<comment type="catalytic activity">
    <reaction evidence="1">
        <text>UDP-alpha-D-glucose + 2 NAD(+) + H2O = UDP-alpha-D-glucuronate + 2 NADH + 3 H(+)</text>
        <dbReference type="Rhea" id="RHEA:23596"/>
        <dbReference type="ChEBI" id="CHEBI:15377"/>
        <dbReference type="ChEBI" id="CHEBI:15378"/>
        <dbReference type="ChEBI" id="CHEBI:57540"/>
        <dbReference type="ChEBI" id="CHEBI:57945"/>
        <dbReference type="ChEBI" id="CHEBI:58052"/>
        <dbReference type="ChEBI" id="CHEBI:58885"/>
        <dbReference type="EC" id="1.1.1.22"/>
    </reaction>
</comment>
<dbReference type="GO" id="GO:0006024">
    <property type="term" value="P:glycosaminoglycan biosynthetic process"/>
    <property type="evidence" value="ECO:0007669"/>
    <property type="project" value="TreeGrafter"/>
</dbReference>
<dbReference type="InterPro" id="IPR036291">
    <property type="entry name" value="NAD(P)-bd_dom_sf"/>
</dbReference>
<protein>
    <submittedName>
        <fullName evidence="2">Uncharacterized protein</fullName>
    </submittedName>
</protein>
<name>A0A072P684_9EURO</name>
<dbReference type="Gene3D" id="3.40.50.720">
    <property type="entry name" value="NAD(P)-binding Rossmann-like Domain"/>
    <property type="match status" value="1"/>
</dbReference>
<dbReference type="Proteomes" id="UP000027920">
    <property type="component" value="Unassembled WGS sequence"/>
</dbReference>
<dbReference type="AlphaFoldDB" id="A0A072P684"/>
<dbReference type="GO" id="GO:0005634">
    <property type="term" value="C:nucleus"/>
    <property type="evidence" value="ECO:0007669"/>
    <property type="project" value="TreeGrafter"/>
</dbReference>
<gene>
    <name evidence="2" type="ORF">A1O9_08101</name>
</gene>
<dbReference type="GO" id="GO:0003979">
    <property type="term" value="F:UDP-glucose 6-dehydrogenase activity"/>
    <property type="evidence" value="ECO:0007669"/>
    <property type="project" value="UniProtKB-EC"/>
</dbReference>
<dbReference type="STRING" id="1182545.A0A072P684"/>
<dbReference type="HOGENOM" id="CLU_1669403_0_0_1"/>
<dbReference type="GeneID" id="25283014"/>
<dbReference type="RefSeq" id="XP_013257941.1">
    <property type="nucleotide sequence ID" value="XM_013402487.1"/>
</dbReference>
<dbReference type="OrthoDB" id="5059218at2759"/>
<accession>A0A072P684</accession>
<sequence>MARRSNNVQGTTTSAVLAYKNPSAFFVVVDSNKGRIDAWNSDLPPFFEPRLADLIASVKVHEDHTWFWAEPHHAINHIGYCRLYNSVENFNRPEVTTLRKEARRTAKKRYPNLAFSTEIEKAIMNSEMIIIAVNTPAKIRVASRAGDLDGISGSPTRL</sequence>
<proteinExistence type="predicted"/>
<keyword evidence="3" id="KW-1185">Reference proteome</keyword>
<reference evidence="2 3" key="1">
    <citation type="submission" date="2013-03" db="EMBL/GenBank/DDBJ databases">
        <title>The Genome Sequence of Exophiala aquamarina CBS 119918.</title>
        <authorList>
            <consortium name="The Broad Institute Genomics Platform"/>
            <person name="Cuomo C."/>
            <person name="de Hoog S."/>
            <person name="Gorbushina A."/>
            <person name="Walker B."/>
            <person name="Young S.K."/>
            <person name="Zeng Q."/>
            <person name="Gargeya S."/>
            <person name="Fitzgerald M."/>
            <person name="Haas B."/>
            <person name="Abouelleil A."/>
            <person name="Allen A.W."/>
            <person name="Alvarado L."/>
            <person name="Arachchi H.M."/>
            <person name="Berlin A.M."/>
            <person name="Chapman S.B."/>
            <person name="Gainer-Dewar J."/>
            <person name="Goldberg J."/>
            <person name="Griggs A."/>
            <person name="Gujja S."/>
            <person name="Hansen M."/>
            <person name="Howarth C."/>
            <person name="Imamovic A."/>
            <person name="Ireland A."/>
            <person name="Larimer J."/>
            <person name="McCowan C."/>
            <person name="Murphy C."/>
            <person name="Pearson M."/>
            <person name="Poon T.W."/>
            <person name="Priest M."/>
            <person name="Roberts A."/>
            <person name="Saif S."/>
            <person name="Shea T."/>
            <person name="Sisk P."/>
            <person name="Sykes S."/>
            <person name="Wortman J."/>
            <person name="Nusbaum C."/>
            <person name="Birren B."/>
        </authorList>
    </citation>
    <scope>NUCLEOTIDE SEQUENCE [LARGE SCALE GENOMIC DNA]</scope>
    <source>
        <strain evidence="2 3">CBS 119918</strain>
    </source>
</reference>
<dbReference type="SUPFAM" id="SSF51735">
    <property type="entry name" value="NAD(P)-binding Rossmann-fold domains"/>
    <property type="match status" value="1"/>
</dbReference>
<dbReference type="InterPro" id="IPR028356">
    <property type="entry name" value="UDPglc_DH_euk"/>
</dbReference>
<evidence type="ECO:0000313" key="3">
    <source>
        <dbReference type="Proteomes" id="UP000027920"/>
    </source>
</evidence>
<organism evidence="2 3">
    <name type="scientific">Exophiala aquamarina CBS 119918</name>
    <dbReference type="NCBI Taxonomy" id="1182545"/>
    <lineage>
        <taxon>Eukaryota</taxon>
        <taxon>Fungi</taxon>
        <taxon>Dikarya</taxon>
        <taxon>Ascomycota</taxon>
        <taxon>Pezizomycotina</taxon>
        <taxon>Eurotiomycetes</taxon>
        <taxon>Chaetothyriomycetidae</taxon>
        <taxon>Chaetothyriales</taxon>
        <taxon>Herpotrichiellaceae</taxon>
        <taxon>Exophiala</taxon>
    </lineage>
</organism>
<dbReference type="PANTHER" id="PTHR11374">
    <property type="entry name" value="UDP-GLUCOSE DEHYDROGENASE/UDP-MANNAC DEHYDROGENASE"/>
    <property type="match status" value="1"/>
</dbReference>
<dbReference type="PANTHER" id="PTHR11374:SF3">
    <property type="entry name" value="UDP-GLUCOSE 6-DEHYDROGENASE"/>
    <property type="match status" value="1"/>
</dbReference>